<organism evidence="2 3">
    <name type="scientific">Macrostomum lignano</name>
    <dbReference type="NCBI Taxonomy" id="282301"/>
    <lineage>
        <taxon>Eukaryota</taxon>
        <taxon>Metazoa</taxon>
        <taxon>Spiralia</taxon>
        <taxon>Lophotrochozoa</taxon>
        <taxon>Platyhelminthes</taxon>
        <taxon>Rhabditophora</taxon>
        <taxon>Macrostomorpha</taxon>
        <taxon>Macrostomida</taxon>
        <taxon>Macrostomidae</taxon>
        <taxon>Macrostomum</taxon>
    </lineage>
</organism>
<dbReference type="Proteomes" id="UP000095280">
    <property type="component" value="Unplaced"/>
</dbReference>
<sequence length="148" mass="15454">MADGGQQRGSSSSGTRPQVEQLLGLRRDGADGGGGSGGGGGLSEESDSGEDNSVTRLWRRAFSGLKLAKDKATKKKKRSSMEDSEGIDPVYSLLKHAADRGTQKCAACCPQSESLSPAGRNSPVCNHAGYSRLADDFTVCMLDSKPVC</sequence>
<name>A0A1I8I490_9PLAT</name>
<feature type="region of interest" description="Disordered" evidence="1">
    <location>
        <begin position="1"/>
        <end position="55"/>
    </location>
</feature>
<evidence type="ECO:0000313" key="2">
    <source>
        <dbReference type="Proteomes" id="UP000095280"/>
    </source>
</evidence>
<reference evidence="3" key="1">
    <citation type="submission" date="2016-11" db="UniProtKB">
        <authorList>
            <consortium name="WormBaseParasite"/>
        </authorList>
    </citation>
    <scope>IDENTIFICATION</scope>
</reference>
<evidence type="ECO:0000313" key="3">
    <source>
        <dbReference type="WBParaSite" id="maker-uti_cns_0009823-snap-gene-0.2-mRNA-1"/>
    </source>
</evidence>
<dbReference type="AlphaFoldDB" id="A0A1I8I490"/>
<keyword evidence="2" id="KW-1185">Reference proteome</keyword>
<evidence type="ECO:0000256" key="1">
    <source>
        <dbReference type="SAM" id="MobiDB-lite"/>
    </source>
</evidence>
<protein>
    <submittedName>
        <fullName evidence="3">ARHGAP32</fullName>
    </submittedName>
</protein>
<feature type="compositionally biased region" description="Gly residues" evidence="1">
    <location>
        <begin position="31"/>
        <end position="42"/>
    </location>
</feature>
<proteinExistence type="predicted"/>
<accession>A0A1I8I490</accession>
<dbReference type="WBParaSite" id="maker-uti_cns_0009823-snap-gene-0.2-mRNA-1">
    <property type="protein sequence ID" value="maker-uti_cns_0009823-snap-gene-0.2-mRNA-1"/>
    <property type="gene ID" value="maker-uti_cns_0009823-snap-gene-0.2"/>
</dbReference>
<feature type="compositionally biased region" description="Low complexity" evidence="1">
    <location>
        <begin position="1"/>
        <end position="14"/>
    </location>
</feature>